<dbReference type="NCBIfam" id="TIGR02032">
    <property type="entry name" value="GG-red-SF"/>
    <property type="match status" value="1"/>
</dbReference>
<keyword evidence="4" id="KW-0443">Lipid metabolism</keyword>
<dbReference type="InterPro" id="IPR036188">
    <property type="entry name" value="FAD/NAD-bd_sf"/>
</dbReference>
<proteinExistence type="predicted"/>
<evidence type="ECO:0000313" key="9">
    <source>
        <dbReference type="EMBL" id="HDI83906.1"/>
    </source>
</evidence>
<dbReference type="Pfam" id="PF22578">
    <property type="entry name" value="GGR_cat"/>
    <property type="match status" value="1"/>
</dbReference>
<keyword evidence="1" id="KW-0444">Lipid biosynthesis</keyword>
<evidence type="ECO:0000256" key="4">
    <source>
        <dbReference type="ARBA" id="ARBA00023098"/>
    </source>
</evidence>
<dbReference type="Proteomes" id="UP000885847">
    <property type="component" value="Unassembled WGS sequence"/>
</dbReference>
<protein>
    <submittedName>
        <fullName evidence="9">NAD(P)/FAD-dependent oxidoreductase</fullName>
    </submittedName>
</protein>
<dbReference type="InterPro" id="IPR054715">
    <property type="entry name" value="GGR_cat"/>
</dbReference>
<evidence type="ECO:0000259" key="8">
    <source>
        <dbReference type="Pfam" id="PF22578"/>
    </source>
</evidence>
<dbReference type="InterPro" id="IPR011777">
    <property type="entry name" value="Geranylgeranyl_Rdtase_fam"/>
</dbReference>
<evidence type="ECO:0000256" key="3">
    <source>
        <dbReference type="ARBA" id="ARBA00023002"/>
    </source>
</evidence>
<sequence length="385" mass="42793">MKRYDIIVIGGGPAGSFISKLLAGEGFSVLLVEKKRYPGENIHCAEGLSSASIEGILRIKDRWVSVELKGAEINSPSKGFTVLYPGVGWILDRRMFDRDLFLEAVQSGAECLTGVAATSIEEYSDGERVVRTTAGSFRSPLVVGADGVSGFVGRETGLLKPFNLKEFHQTYQCLAYTGIDDQIAHFYVGRSIAPGGYAWVFPKGGGFSNVGIGIDRSLTRRSAKVYFEQFVKNYINSFRPVSCFGSAVPTTVNRRLVGEGVALVGDGGRLTDPLSGGGIAHALISSYMLYTKIKEHGICDRALKAYEKEWNRSYGRNNNWGWRAKMILRELDDDTIERIVEFGIKNYHRKVIDEIKVYDIIKSLIREYPDLMKLGLRLLRGRYDL</sequence>
<dbReference type="PANTHER" id="PTHR42685:SF18">
    <property type="entry name" value="DIGERANYLGERANYLGLYCEROPHOSPHOLIPID REDUCTASE"/>
    <property type="match status" value="1"/>
</dbReference>
<dbReference type="Gene3D" id="3.50.50.60">
    <property type="entry name" value="FAD/NAD(P)-binding domain"/>
    <property type="match status" value="1"/>
</dbReference>
<evidence type="ECO:0000256" key="6">
    <source>
        <dbReference type="ARBA" id="ARBA00023264"/>
    </source>
</evidence>
<dbReference type="Pfam" id="PF01494">
    <property type="entry name" value="FAD_binding_3"/>
    <property type="match status" value="1"/>
</dbReference>
<dbReference type="SUPFAM" id="SSF51905">
    <property type="entry name" value="FAD/NAD(P)-binding domain"/>
    <property type="match status" value="1"/>
</dbReference>
<dbReference type="GO" id="GO:0016628">
    <property type="term" value="F:oxidoreductase activity, acting on the CH-CH group of donors, NAD or NADP as acceptor"/>
    <property type="evidence" value="ECO:0007669"/>
    <property type="project" value="InterPro"/>
</dbReference>
<dbReference type="AlphaFoldDB" id="A0A7C0VD75"/>
<dbReference type="PRINTS" id="PR00420">
    <property type="entry name" value="RNGMNOXGNASE"/>
</dbReference>
<keyword evidence="2" id="KW-0285">Flavoprotein</keyword>
<dbReference type="InterPro" id="IPR050407">
    <property type="entry name" value="Geranylgeranyl_reductase"/>
</dbReference>
<reference evidence="9" key="1">
    <citation type="journal article" date="2020" name="mSystems">
        <title>Genome- and Community-Level Interaction Insights into Carbon Utilization and Element Cycling Functions of Hydrothermarchaeota in Hydrothermal Sediment.</title>
        <authorList>
            <person name="Zhou Z."/>
            <person name="Liu Y."/>
            <person name="Xu W."/>
            <person name="Pan J."/>
            <person name="Luo Z.H."/>
            <person name="Li M."/>
        </authorList>
    </citation>
    <scope>NUCLEOTIDE SEQUENCE [LARGE SCALE GENOMIC DNA]</scope>
    <source>
        <strain evidence="9">HyVt-102</strain>
    </source>
</reference>
<dbReference type="EMBL" id="DQWE01000415">
    <property type="protein sequence ID" value="HDI83906.1"/>
    <property type="molecule type" value="Genomic_DNA"/>
</dbReference>
<evidence type="ECO:0000256" key="1">
    <source>
        <dbReference type="ARBA" id="ARBA00022516"/>
    </source>
</evidence>
<feature type="domain" description="FAD-binding" evidence="7">
    <location>
        <begin position="4"/>
        <end position="158"/>
    </location>
</feature>
<dbReference type="PANTHER" id="PTHR42685">
    <property type="entry name" value="GERANYLGERANYL DIPHOSPHATE REDUCTASE"/>
    <property type="match status" value="1"/>
</dbReference>
<name>A0A7C0VD75_UNCW3</name>
<evidence type="ECO:0000256" key="5">
    <source>
        <dbReference type="ARBA" id="ARBA00023209"/>
    </source>
</evidence>
<feature type="domain" description="Digeranylgeranylglycerophospholipid reductase catalytic" evidence="8">
    <location>
        <begin position="174"/>
        <end position="243"/>
    </location>
</feature>
<dbReference type="GO" id="GO:0071949">
    <property type="term" value="F:FAD binding"/>
    <property type="evidence" value="ECO:0007669"/>
    <property type="project" value="InterPro"/>
</dbReference>
<keyword evidence="5" id="KW-0594">Phospholipid biosynthesis</keyword>
<organism evidence="9">
    <name type="scientific">candidate division WOR-3 bacterium</name>
    <dbReference type="NCBI Taxonomy" id="2052148"/>
    <lineage>
        <taxon>Bacteria</taxon>
        <taxon>Bacteria division WOR-3</taxon>
    </lineage>
</organism>
<dbReference type="GO" id="GO:0008654">
    <property type="term" value="P:phospholipid biosynthetic process"/>
    <property type="evidence" value="ECO:0007669"/>
    <property type="project" value="UniProtKB-KW"/>
</dbReference>
<gene>
    <name evidence="9" type="ORF">ENF18_08980</name>
</gene>
<keyword evidence="3" id="KW-0560">Oxidoreductase</keyword>
<evidence type="ECO:0000256" key="2">
    <source>
        <dbReference type="ARBA" id="ARBA00022630"/>
    </source>
</evidence>
<dbReference type="InterPro" id="IPR002938">
    <property type="entry name" value="FAD-bd"/>
</dbReference>
<comment type="caution">
    <text evidence="9">The sequence shown here is derived from an EMBL/GenBank/DDBJ whole genome shotgun (WGS) entry which is preliminary data.</text>
</comment>
<keyword evidence="6" id="KW-1208">Phospholipid metabolism</keyword>
<accession>A0A7C0VD75</accession>
<evidence type="ECO:0000259" key="7">
    <source>
        <dbReference type="Pfam" id="PF01494"/>
    </source>
</evidence>